<evidence type="ECO:0000313" key="3">
    <source>
        <dbReference type="Proteomes" id="UP000249239"/>
    </source>
</evidence>
<dbReference type="InterPro" id="IPR002725">
    <property type="entry name" value="YgjP-like_metallopeptidase"/>
</dbReference>
<dbReference type="EMBL" id="QKZK01000004">
    <property type="protein sequence ID" value="PZX19480.1"/>
    <property type="molecule type" value="Genomic_DNA"/>
</dbReference>
<evidence type="ECO:0000259" key="1">
    <source>
        <dbReference type="Pfam" id="PF01863"/>
    </source>
</evidence>
<dbReference type="PANTHER" id="PTHR30399:SF1">
    <property type="entry name" value="UTP PYROPHOSPHATASE"/>
    <property type="match status" value="1"/>
</dbReference>
<dbReference type="InterPro" id="IPR053136">
    <property type="entry name" value="UTP_pyrophosphatase-like"/>
</dbReference>
<feature type="domain" description="YgjP-like metallopeptidase" evidence="1">
    <location>
        <begin position="25"/>
        <end position="222"/>
    </location>
</feature>
<reference evidence="2 3" key="1">
    <citation type="submission" date="2018-06" db="EMBL/GenBank/DDBJ databases">
        <title>Genomic Encyclopedia of Archaeal and Bacterial Type Strains, Phase II (KMG-II): from individual species to whole genera.</title>
        <authorList>
            <person name="Goeker M."/>
        </authorList>
    </citation>
    <scope>NUCLEOTIDE SEQUENCE [LARGE SCALE GENOMIC DNA]</scope>
    <source>
        <strain evidence="2 3">DSM 6779</strain>
    </source>
</reference>
<name>A0A2W7NI01_9BACT</name>
<accession>A0A2W7NI01</accession>
<keyword evidence="3" id="KW-1185">Reference proteome</keyword>
<organism evidence="2 3">
    <name type="scientific">Breznakibacter xylanolyticus</name>
    <dbReference type="NCBI Taxonomy" id="990"/>
    <lineage>
        <taxon>Bacteria</taxon>
        <taxon>Pseudomonadati</taxon>
        <taxon>Bacteroidota</taxon>
        <taxon>Bacteroidia</taxon>
        <taxon>Marinilabiliales</taxon>
        <taxon>Marinilabiliaceae</taxon>
        <taxon>Breznakibacter</taxon>
    </lineage>
</organism>
<protein>
    <recommendedName>
        <fullName evidence="1">YgjP-like metallopeptidase domain-containing protein</fullName>
    </recommendedName>
</protein>
<dbReference type="CDD" id="cd07344">
    <property type="entry name" value="M48_yhfN_like"/>
    <property type="match status" value="1"/>
</dbReference>
<dbReference type="Gene3D" id="3.30.2010.10">
    <property type="entry name" value="Metalloproteases ('zincins'), catalytic domain"/>
    <property type="match status" value="1"/>
</dbReference>
<dbReference type="PANTHER" id="PTHR30399">
    <property type="entry name" value="UNCHARACTERIZED PROTEIN YGJP"/>
    <property type="match status" value="1"/>
</dbReference>
<dbReference type="AlphaFoldDB" id="A0A2W7NI01"/>
<sequence length="241" mass="27814">MLTKDLVNIDGVGPVMLVCSQRASRLSIRVKPFKGIEVVFPFGTSPRQLSAFIENHRQWMLDAIQKVKQHEHKQTIFDESTVFKTRFFALKIEPDVRHNVQLTFKNGLLHVRYPSHMSVATSSIQEVIRGGIEQALRYEAKSFLPKRTFELAQQHGFAFNTITVKNLKSRWGSCSGKKNINLNLHLMRLPDHLIDYVLLHELCHTVEMNHGPRFKALLDKVTVGQRVRLEAEMKNQRTVVY</sequence>
<proteinExistence type="predicted"/>
<comment type="caution">
    <text evidence="2">The sequence shown here is derived from an EMBL/GenBank/DDBJ whole genome shotgun (WGS) entry which is preliminary data.</text>
</comment>
<dbReference type="RefSeq" id="WP_111444463.1">
    <property type="nucleotide sequence ID" value="NZ_QKZK01000004.1"/>
</dbReference>
<gene>
    <name evidence="2" type="ORF">LX69_00747</name>
</gene>
<evidence type="ECO:0000313" key="2">
    <source>
        <dbReference type="EMBL" id="PZX19480.1"/>
    </source>
</evidence>
<dbReference type="OrthoDB" id="9811177at2"/>
<dbReference type="Proteomes" id="UP000249239">
    <property type="component" value="Unassembled WGS sequence"/>
</dbReference>
<dbReference type="Pfam" id="PF01863">
    <property type="entry name" value="YgjP-like"/>
    <property type="match status" value="1"/>
</dbReference>